<keyword evidence="3" id="KW-1185">Reference proteome</keyword>
<evidence type="ECO:0000313" key="3">
    <source>
        <dbReference type="Proteomes" id="UP000291084"/>
    </source>
</evidence>
<dbReference type="EMBL" id="AP015037">
    <property type="protein sequence ID" value="BAT84411.1"/>
    <property type="molecule type" value="Genomic_DNA"/>
</dbReference>
<gene>
    <name evidence="2" type="primary">Vigan.04G177200</name>
    <name evidence="2" type="ORF">VIGAN_04177200</name>
</gene>
<organism evidence="2 3">
    <name type="scientific">Vigna angularis var. angularis</name>
    <dbReference type="NCBI Taxonomy" id="157739"/>
    <lineage>
        <taxon>Eukaryota</taxon>
        <taxon>Viridiplantae</taxon>
        <taxon>Streptophyta</taxon>
        <taxon>Embryophyta</taxon>
        <taxon>Tracheophyta</taxon>
        <taxon>Spermatophyta</taxon>
        <taxon>Magnoliopsida</taxon>
        <taxon>eudicotyledons</taxon>
        <taxon>Gunneridae</taxon>
        <taxon>Pentapetalae</taxon>
        <taxon>rosids</taxon>
        <taxon>fabids</taxon>
        <taxon>Fabales</taxon>
        <taxon>Fabaceae</taxon>
        <taxon>Papilionoideae</taxon>
        <taxon>50 kb inversion clade</taxon>
        <taxon>NPAAA clade</taxon>
        <taxon>indigoferoid/millettioid clade</taxon>
        <taxon>Phaseoleae</taxon>
        <taxon>Vigna</taxon>
    </lineage>
</organism>
<feature type="region of interest" description="Disordered" evidence="1">
    <location>
        <begin position="1"/>
        <end position="39"/>
    </location>
</feature>
<proteinExistence type="predicted"/>
<reference evidence="2 3" key="1">
    <citation type="journal article" date="2015" name="Sci. Rep.">
        <title>The power of single molecule real-time sequencing technology in the de novo assembly of a eukaryotic genome.</title>
        <authorList>
            <person name="Sakai H."/>
            <person name="Naito K."/>
            <person name="Ogiso-Tanaka E."/>
            <person name="Takahashi Y."/>
            <person name="Iseki K."/>
            <person name="Muto C."/>
            <person name="Satou K."/>
            <person name="Teruya K."/>
            <person name="Shiroma A."/>
            <person name="Shimoji M."/>
            <person name="Hirano T."/>
            <person name="Itoh T."/>
            <person name="Kaga A."/>
            <person name="Tomooka N."/>
        </authorList>
    </citation>
    <scope>NUCLEOTIDE SEQUENCE [LARGE SCALE GENOMIC DNA]</scope>
    <source>
        <strain evidence="3">cv. Shumari</strain>
    </source>
</reference>
<protein>
    <submittedName>
        <fullName evidence="2">Uncharacterized protein</fullName>
    </submittedName>
</protein>
<dbReference type="Proteomes" id="UP000291084">
    <property type="component" value="Chromosome 4"/>
</dbReference>
<name>A0A0S3RUX0_PHAAN</name>
<evidence type="ECO:0000313" key="2">
    <source>
        <dbReference type="EMBL" id="BAT84411.1"/>
    </source>
</evidence>
<accession>A0A0S3RUX0</accession>
<evidence type="ECO:0000256" key="1">
    <source>
        <dbReference type="SAM" id="MobiDB-lite"/>
    </source>
</evidence>
<sequence length="108" mass="12005">MLPHHLPLPHHHLPPTETLIPNLNPRRRQPPATTLSSRHYRPPQILAISRLVSAPSSTATVRPPPSRVLHAAALPAASHFCHDANRINLHCEFIINLQATIFLVESPL</sequence>
<dbReference type="AlphaFoldDB" id="A0A0S3RUX0"/>